<accession>A0AA35UK13</accession>
<organism evidence="1 2">
    <name type="scientific">Brytella acorum</name>
    <dbReference type="NCBI Taxonomy" id="2959299"/>
    <lineage>
        <taxon>Bacteria</taxon>
        <taxon>Pseudomonadati</taxon>
        <taxon>Pseudomonadota</taxon>
        <taxon>Alphaproteobacteria</taxon>
        <taxon>Acetobacterales</taxon>
        <taxon>Acetobacteraceae</taxon>
        <taxon>Brytella</taxon>
    </lineage>
</organism>
<sequence length="131" mass="14995">MLALVGTRYHFRRAILAEFARFSSPMEAYENILEGYKEVLETVERIRHNEVIAHYENVRRLSTSINEVIAVSTSFQDKLLTSLRKAATVAIVRDAEKRTLEKEVGHLHETLLHMGVVPCLECTVTLEIYPP</sequence>
<name>A0AA35UK13_9PROT</name>
<dbReference type="Proteomes" id="UP001176960">
    <property type="component" value="Unassembled WGS sequence"/>
</dbReference>
<protein>
    <submittedName>
        <fullName evidence="1">Uncharacterized protein</fullName>
    </submittedName>
</protein>
<reference evidence="1" key="1">
    <citation type="submission" date="2023-03" db="EMBL/GenBank/DDBJ databases">
        <authorList>
            <person name="Cleenwerck I."/>
        </authorList>
    </citation>
    <scope>NUCLEOTIDE SEQUENCE</scope>
    <source>
        <strain evidence="1">LMG 32879</strain>
    </source>
</reference>
<proteinExistence type="predicted"/>
<dbReference type="EMBL" id="CATKSH010000024">
    <property type="protein sequence ID" value="CAI9121805.1"/>
    <property type="molecule type" value="Genomic_DNA"/>
</dbReference>
<evidence type="ECO:0000313" key="1">
    <source>
        <dbReference type="EMBL" id="CAI9121805.1"/>
    </source>
</evidence>
<dbReference type="RefSeq" id="WP_289840951.1">
    <property type="nucleotide sequence ID" value="NZ_CATKSH010000024.1"/>
</dbReference>
<comment type="caution">
    <text evidence="1">The sequence shown here is derived from an EMBL/GenBank/DDBJ whole genome shotgun (WGS) entry which is preliminary data.</text>
</comment>
<keyword evidence="2" id="KW-1185">Reference proteome</keyword>
<dbReference type="AlphaFoldDB" id="A0AA35UK13"/>
<gene>
    <name evidence="1" type="ORF">LMG32879_002658</name>
</gene>
<evidence type="ECO:0000313" key="2">
    <source>
        <dbReference type="Proteomes" id="UP001176960"/>
    </source>
</evidence>